<gene>
    <name evidence="3" type="ORF">SAMN02745977_00612</name>
</gene>
<proteinExistence type="predicted"/>
<keyword evidence="2" id="KW-1133">Transmembrane helix</keyword>
<keyword evidence="2" id="KW-0472">Membrane</keyword>
<protein>
    <submittedName>
        <fullName evidence="3">Uncharacterized protein</fullName>
    </submittedName>
</protein>
<keyword evidence="2" id="KW-0812">Transmembrane</keyword>
<dbReference type="EMBL" id="FOCW01000001">
    <property type="protein sequence ID" value="SEN16126.1"/>
    <property type="molecule type" value="Genomic_DNA"/>
</dbReference>
<keyword evidence="4" id="KW-1185">Reference proteome</keyword>
<evidence type="ECO:0000313" key="4">
    <source>
        <dbReference type="Proteomes" id="UP000199531"/>
    </source>
</evidence>
<dbReference type="STRING" id="1121117.SAMN02745977_00612"/>
<sequence>MLDSFFGVLTRILMWGVAAVFTTSILIAGTFAVAVGGVWMLLTGRNPLTIYRGYTDMARRMRSGASFGWGVPGAGTGFGQEQAAGGAEVQQPARKAPGKGRFGGSGDVQDAVVKEIRS</sequence>
<accession>A0A1H8E9M5</accession>
<feature type="transmembrane region" description="Helical" evidence="2">
    <location>
        <begin position="12"/>
        <end position="42"/>
    </location>
</feature>
<reference evidence="3 4" key="1">
    <citation type="submission" date="2016-10" db="EMBL/GenBank/DDBJ databases">
        <authorList>
            <person name="de Groot N.N."/>
        </authorList>
    </citation>
    <scope>NUCLEOTIDE SEQUENCE [LARGE SCALE GENOMIC DNA]</scope>
    <source>
        <strain evidence="3 4">DSM 15123</strain>
    </source>
</reference>
<feature type="region of interest" description="Disordered" evidence="1">
    <location>
        <begin position="80"/>
        <end position="109"/>
    </location>
</feature>
<dbReference type="RefSeq" id="WP_091813678.1">
    <property type="nucleotide sequence ID" value="NZ_FOCW01000001.1"/>
</dbReference>
<name>A0A1H8E9M5_9BURK</name>
<dbReference type="Proteomes" id="UP000199531">
    <property type="component" value="Unassembled WGS sequence"/>
</dbReference>
<feature type="compositionally biased region" description="Low complexity" evidence="1">
    <location>
        <begin position="80"/>
        <end position="91"/>
    </location>
</feature>
<dbReference type="OrthoDB" id="9948136at2"/>
<dbReference type="AlphaFoldDB" id="A0A1H8E9M5"/>
<evidence type="ECO:0000256" key="1">
    <source>
        <dbReference type="SAM" id="MobiDB-lite"/>
    </source>
</evidence>
<evidence type="ECO:0000313" key="3">
    <source>
        <dbReference type="EMBL" id="SEN16126.1"/>
    </source>
</evidence>
<organism evidence="3 4">
    <name type="scientific">Brachymonas denitrificans DSM 15123</name>
    <dbReference type="NCBI Taxonomy" id="1121117"/>
    <lineage>
        <taxon>Bacteria</taxon>
        <taxon>Pseudomonadati</taxon>
        <taxon>Pseudomonadota</taxon>
        <taxon>Betaproteobacteria</taxon>
        <taxon>Burkholderiales</taxon>
        <taxon>Comamonadaceae</taxon>
        <taxon>Brachymonas</taxon>
    </lineage>
</organism>
<evidence type="ECO:0000256" key="2">
    <source>
        <dbReference type="SAM" id="Phobius"/>
    </source>
</evidence>